<evidence type="ECO:0000256" key="3">
    <source>
        <dbReference type="ARBA" id="ARBA00022833"/>
    </source>
</evidence>
<evidence type="ECO:0000256" key="4">
    <source>
        <dbReference type="SAM" id="MobiDB-lite"/>
    </source>
</evidence>
<comment type="caution">
    <text evidence="6">The sequence shown here is derived from an EMBL/GenBank/DDBJ whole genome shotgun (WGS) entry which is preliminary data.</text>
</comment>
<feature type="domain" description="Zinc finger C3HC4 RING-type" evidence="5">
    <location>
        <begin position="260"/>
        <end position="295"/>
    </location>
</feature>
<dbReference type="InterPro" id="IPR017907">
    <property type="entry name" value="Znf_RING_CS"/>
</dbReference>
<dbReference type="EMBL" id="LYUB02000001">
    <property type="protein sequence ID" value="OVF10951.1"/>
    <property type="molecule type" value="Genomic_DNA"/>
</dbReference>
<dbReference type="InterPro" id="IPR018957">
    <property type="entry name" value="Znf_C3HC4_RING-type"/>
</dbReference>
<evidence type="ECO:0000256" key="1">
    <source>
        <dbReference type="ARBA" id="ARBA00022723"/>
    </source>
</evidence>
<accession>A0AA91T461</accession>
<evidence type="ECO:0000256" key="2">
    <source>
        <dbReference type="ARBA" id="ARBA00022771"/>
    </source>
</evidence>
<feature type="compositionally biased region" description="Polar residues" evidence="4">
    <location>
        <begin position="68"/>
        <end position="77"/>
    </location>
</feature>
<feature type="compositionally biased region" description="Basic and acidic residues" evidence="4">
    <location>
        <begin position="1"/>
        <end position="14"/>
    </location>
</feature>
<dbReference type="GO" id="GO:0004842">
    <property type="term" value="F:ubiquitin-protein transferase activity"/>
    <property type="evidence" value="ECO:0007669"/>
    <property type="project" value="TreeGrafter"/>
</dbReference>
<reference evidence="6 7" key="1">
    <citation type="submission" date="2017-04" db="EMBL/GenBank/DDBJ databases">
        <title>Draft genome of the yeast Clavispora lusitaniae type strain CBS 6936.</title>
        <authorList>
            <person name="Durrens P."/>
            <person name="Klopp C."/>
            <person name="Biteau N."/>
            <person name="Fitton-Ouhabi V."/>
            <person name="Dementhon K."/>
            <person name="Accoceberry I."/>
            <person name="Sherman D.J."/>
            <person name="Noel T."/>
        </authorList>
    </citation>
    <scope>NUCLEOTIDE SEQUENCE [LARGE SCALE GENOMIC DNA]</scope>
    <source>
        <strain evidence="6 7">CBS 6936</strain>
    </source>
</reference>
<dbReference type="AlphaFoldDB" id="A0AA91T461"/>
<keyword evidence="2" id="KW-0863">Zinc-finger</keyword>
<feature type="compositionally biased region" description="Acidic residues" evidence="4">
    <location>
        <begin position="34"/>
        <end position="45"/>
    </location>
</feature>
<feature type="region of interest" description="Disordered" evidence="4">
    <location>
        <begin position="1"/>
        <end position="106"/>
    </location>
</feature>
<sequence length="337" mass="38929">MSEQEKSTSARVEENINSSESRGTRRRHSVIEVLSDESDDGDVEIISETLPAVDVNSGEEDDDEIQITGHQQLQQTAPPIIRRQPTPVQSSPQPRERERNVRRRTTRHRNNDAMLFVDYDHNEENGQARFGIGNFPEMVLRQQRALFRMFHSFSPPDEVSSVIMRRLELEDENTLDRKIESENRHNRKMLMQKQYMADGEVEGYTSNISPEKNHMCELCGVILGEGIPKDFQPDAKYDENLAEHAQKYRVNAPWFCIRQCFEADIELSKRVFMAKCGHVFCGRCIKNIGNRPTGRRSKKNERLTILNPHVSAPRKCPAPECGFTFTNSKRTFTELYL</sequence>
<name>A0AA91T461_CLALS</name>
<dbReference type="KEGG" id="clus:A9F13_01g03927"/>
<dbReference type="Pfam" id="PF00097">
    <property type="entry name" value="zf-C3HC4"/>
    <property type="match status" value="1"/>
</dbReference>
<dbReference type="PROSITE" id="PS00518">
    <property type="entry name" value="ZF_RING_1"/>
    <property type="match status" value="1"/>
</dbReference>
<dbReference type="GO" id="GO:0008270">
    <property type="term" value="F:zinc ion binding"/>
    <property type="evidence" value="ECO:0007669"/>
    <property type="project" value="UniProtKB-KW"/>
</dbReference>
<dbReference type="PANTHER" id="PTHR28042">
    <property type="entry name" value="E3 UBIQUITIN-PROTEIN LIGASE COMPLEX SLX5-SLX8 SUBUNIT SLX5"/>
    <property type="match status" value="1"/>
</dbReference>
<gene>
    <name evidence="6" type="ORF">A9F13_01g03927</name>
</gene>
<keyword evidence="3" id="KW-0862">Zinc</keyword>
<protein>
    <recommendedName>
        <fullName evidence="5">Zinc finger C3HC4 RING-type domain-containing protein</fullName>
    </recommendedName>
</protein>
<proteinExistence type="predicted"/>
<keyword evidence="1" id="KW-0479">Metal-binding</keyword>
<dbReference type="GO" id="GO:0033768">
    <property type="term" value="C:SUMO-targeted ubiquitin ligase complex"/>
    <property type="evidence" value="ECO:0007669"/>
    <property type="project" value="TreeGrafter"/>
</dbReference>
<dbReference type="PANTHER" id="PTHR28042:SF1">
    <property type="entry name" value="E3 UBIQUITIN-PROTEIN LIGASE COMPLEX SLX5-SLX8 SUBUNIT SLX5"/>
    <property type="match status" value="1"/>
</dbReference>
<evidence type="ECO:0000259" key="5">
    <source>
        <dbReference type="Pfam" id="PF00097"/>
    </source>
</evidence>
<dbReference type="InterPro" id="IPR038886">
    <property type="entry name" value="E3_SLX5/Rfp1"/>
</dbReference>
<dbReference type="SUPFAM" id="SSF57850">
    <property type="entry name" value="RING/U-box"/>
    <property type="match status" value="1"/>
</dbReference>
<dbReference type="Proteomes" id="UP000195602">
    <property type="component" value="Unassembled WGS sequence"/>
</dbReference>
<evidence type="ECO:0000313" key="7">
    <source>
        <dbReference type="Proteomes" id="UP000195602"/>
    </source>
</evidence>
<evidence type="ECO:0000313" key="6">
    <source>
        <dbReference type="EMBL" id="OVF10951.1"/>
    </source>
</evidence>
<organism evidence="6 7">
    <name type="scientific">Clavispora lusitaniae</name>
    <name type="common">Candida lusitaniae</name>
    <dbReference type="NCBI Taxonomy" id="36911"/>
    <lineage>
        <taxon>Eukaryota</taxon>
        <taxon>Fungi</taxon>
        <taxon>Dikarya</taxon>
        <taxon>Ascomycota</taxon>
        <taxon>Saccharomycotina</taxon>
        <taxon>Pichiomycetes</taxon>
        <taxon>Metschnikowiaceae</taxon>
        <taxon>Clavispora</taxon>
    </lineage>
</organism>